<protein>
    <submittedName>
        <fullName evidence="2">Uncharacterized protein</fullName>
    </submittedName>
</protein>
<reference evidence="2" key="1">
    <citation type="journal article" date="2022" name="bioRxiv">
        <title>Sequencing and chromosome-scale assembly of the giantPleurodeles waltlgenome.</title>
        <authorList>
            <person name="Brown T."/>
            <person name="Elewa A."/>
            <person name="Iarovenko S."/>
            <person name="Subramanian E."/>
            <person name="Araus A.J."/>
            <person name="Petzold A."/>
            <person name="Susuki M."/>
            <person name="Suzuki K.-i.T."/>
            <person name="Hayashi T."/>
            <person name="Toyoda A."/>
            <person name="Oliveira C."/>
            <person name="Osipova E."/>
            <person name="Leigh N.D."/>
            <person name="Simon A."/>
            <person name="Yun M.H."/>
        </authorList>
    </citation>
    <scope>NUCLEOTIDE SEQUENCE</scope>
    <source>
        <strain evidence="2">20211129_DDA</strain>
        <tissue evidence="2">Liver</tissue>
    </source>
</reference>
<accession>A0AAV7PRM8</accession>
<evidence type="ECO:0000313" key="2">
    <source>
        <dbReference type="EMBL" id="KAJ1128165.1"/>
    </source>
</evidence>
<comment type="caution">
    <text evidence="2">The sequence shown here is derived from an EMBL/GenBank/DDBJ whole genome shotgun (WGS) entry which is preliminary data.</text>
</comment>
<name>A0AAV7PRM8_PLEWA</name>
<feature type="compositionally biased region" description="Polar residues" evidence="1">
    <location>
        <begin position="52"/>
        <end position="62"/>
    </location>
</feature>
<organism evidence="2 3">
    <name type="scientific">Pleurodeles waltl</name>
    <name type="common">Iberian ribbed newt</name>
    <dbReference type="NCBI Taxonomy" id="8319"/>
    <lineage>
        <taxon>Eukaryota</taxon>
        <taxon>Metazoa</taxon>
        <taxon>Chordata</taxon>
        <taxon>Craniata</taxon>
        <taxon>Vertebrata</taxon>
        <taxon>Euteleostomi</taxon>
        <taxon>Amphibia</taxon>
        <taxon>Batrachia</taxon>
        <taxon>Caudata</taxon>
        <taxon>Salamandroidea</taxon>
        <taxon>Salamandridae</taxon>
        <taxon>Pleurodelinae</taxon>
        <taxon>Pleurodeles</taxon>
    </lineage>
</organism>
<feature type="region of interest" description="Disordered" evidence="1">
    <location>
        <begin position="23"/>
        <end position="120"/>
    </location>
</feature>
<evidence type="ECO:0000313" key="3">
    <source>
        <dbReference type="Proteomes" id="UP001066276"/>
    </source>
</evidence>
<feature type="compositionally biased region" description="Basic and acidic residues" evidence="1">
    <location>
        <begin position="99"/>
        <end position="120"/>
    </location>
</feature>
<evidence type="ECO:0000256" key="1">
    <source>
        <dbReference type="SAM" id="MobiDB-lite"/>
    </source>
</evidence>
<dbReference type="Proteomes" id="UP001066276">
    <property type="component" value="Chromosome 7"/>
</dbReference>
<keyword evidence="3" id="KW-1185">Reference proteome</keyword>
<dbReference type="EMBL" id="JANPWB010000011">
    <property type="protein sequence ID" value="KAJ1128165.1"/>
    <property type="molecule type" value="Genomic_DNA"/>
</dbReference>
<proteinExistence type="predicted"/>
<dbReference type="AlphaFoldDB" id="A0AAV7PRM8"/>
<sequence length="120" mass="13561">MYGLEITLDDCATIGCISRPRYLPGFKSRLPLSSDEHDGNRSWEASELATLEDQTIGKTTGTRSSRSVEERSAARIGINENPEDDRRPGKLNGKATTLQEKRGLSRYRERYKEKGRDEGR</sequence>
<gene>
    <name evidence="2" type="ORF">NDU88_006544</name>
</gene>